<sequence>MGAGPRGFRGFVGLSSMRQRGSGLGRKGSGNPQRPQRRKKKTPAPTERGTGLKKYVFKCFCRQSDRKLKMSSLQKHESNLYLYCISHNRTGATRVAPNVCHRPKGCCAAYMPRARNRTLGVLMLP</sequence>
<evidence type="ECO:0000256" key="1">
    <source>
        <dbReference type="SAM" id="MobiDB-lite"/>
    </source>
</evidence>
<organism evidence="2 3">
    <name type="scientific">Trypanosoma theileri</name>
    <dbReference type="NCBI Taxonomy" id="67003"/>
    <lineage>
        <taxon>Eukaryota</taxon>
        <taxon>Discoba</taxon>
        <taxon>Euglenozoa</taxon>
        <taxon>Kinetoplastea</taxon>
        <taxon>Metakinetoplastina</taxon>
        <taxon>Trypanosomatida</taxon>
        <taxon>Trypanosomatidae</taxon>
        <taxon>Trypanosoma</taxon>
    </lineage>
</organism>
<feature type="region of interest" description="Disordered" evidence="1">
    <location>
        <begin position="1"/>
        <end position="49"/>
    </location>
</feature>
<proteinExistence type="predicted"/>
<dbReference type="AlphaFoldDB" id="A0A1X0P417"/>
<gene>
    <name evidence="2" type="ORF">TM35_000052720</name>
</gene>
<protein>
    <submittedName>
        <fullName evidence="2">Uncharacterized protein</fullName>
    </submittedName>
</protein>
<accession>A0A1X0P417</accession>
<dbReference type="GeneID" id="39982707"/>
<dbReference type="RefSeq" id="XP_028885742.1">
    <property type="nucleotide sequence ID" value="XM_029022927.1"/>
</dbReference>
<evidence type="ECO:0000313" key="2">
    <source>
        <dbReference type="EMBL" id="ORC91676.1"/>
    </source>
</evidence>
<reference evidence="2 3" key="1">
    <citation type="submission" date="2017-03" db="EMBL/GenBank/DDBJ databases">
        <title>An alternative strategy for trypanosome survival in the mammalian bloodstream revealed through genome and transcriptome analysis of the ubiquitous bovine parasite Trypanosoma (Megatrypanum) theileri.</title>
        <authorList>
            <person name="Kelly S."/>
            <person name="Ivens A."/>
            <person name="Mott A."/>
            <person name="O'Neill E."/>
            <person name="Emms D."/>
            <person name="Macleod O."/>
            <person name="Voorheis P."/>
            <person name="Matthews J."/>
            <person name="Matthews K."/>
            <person name="Carrington M."/>
        </authorList>
    </citation>
    <scope>NUCLEOTIDE SEQUENCE [LARGE SCALE GENOMIC DNA]</scope>
    <source>
        <strain evidence="2">Edinburgh</strain>
    </source>
</reference>
<comment type="caution">
    <text evidence="2">The sequence shown here is derived from an EMBL/GenBank/DDBJ whole genome shotgun (WGS) entry which is preliminary data.</text>
</comment>
<dbReference type="EMBL" id="NBCO01000005">
    <property type="protein sequence ID" value="ORC91676.1"/>
    <property type="molecule type" value="Genomic_DNA"/>
</dbReference>
<name>A0A1X0P417_9TRYP</name>
<dbReference type="VEuPathDB" id="TriTrypDB:TM35_000052720"/>
<keyword evidence="3" id="KW-1185">Reference proteome</keyword>
<dbReference type="Proteomes" id="UP000192257">
    <property type="component" value="Unassembled WGS sequence"/>
</dbReference>
<evidence type="ECO:0000313" key="3">
    <source>
        <dbReference type="Proteomes" id="UP000192257"/>
    </source>
</evidence>